<keyword evidence="3" id="KW-1185">Reference proteome</keyword>
<organism evidence="2 3">
    <name type="scientific">Dactylonectria macrodidyma</name>
    <dbReference type="NCBI Taxonomy" id="307937"/>
    <lineage>
        <taxon>Eukaryota</taxon>
        <taxon>Fungi</taxon>
        <taxon>Dikarya</taxon>
        <taxon>Ascomycota</taxon>
        <taxon>Pezizomycotina</taxon>
        <taxon>Sordariomycetes</taxon>
        <taxon>Hypocreomycetidae</taxon>
        <taxon>Hypocreales</taxon>
        <taxon>Nectriaceae</taxon>
        <taxon>Dactylonectria</taxon>
    </lineage>
</organism>
<dbReference type="AlphaFoldDB" id="A0A9P9DE99"/>
<gene>
    <name evidence="2" type="ORF">EDB81DRAFT_818382</name>
</gene>
<comment type="caution">
    <text evidence="2">The sequence shown here is derived from an EMBL/GenBank/DDBJ whole genome shotgun (WGS) entry which is preliminary data.</text>
</comment>
<dbReference type="EMBL" id="JAGMUV010000028">
    <property type="protein sequence ID" value="KAH7117397.1"/>
    <property type="molecule type" value="Genomic_DNA"/>
</dbReference>
<proteinExistence type="predicted"/>
<protein>
    <submittedName>
        <fullName evidence="2">Uncharacterized protein</fullName>
    </submittedName>
</protein>
<evidence type="ECO:0000256" key="1">
    <source>
        <dbReference type="SAM" id="MobiDB-lite"/>
    </source>
</evidence>
<evidence type="ECO:0000313" key="3">
    <source>
        <dbReference type="Proteomes" id="UP000738349"/>
    </source>
</evidence>
<feature type="compositionally biased region" description="Acidic residues" evidence="1">
    <location>
        <begin position="38"/>
        <end position="54"/>
    </location>
</feature>
<dbReference type="Proteomes" id="UP000738349">
    <property type="component" value="Unassembled WGS sequence"/>
</dbReference>
<reference evidence="2" key="1">
    <citation type="journal article" date="2021" name="Nat. Commun.">
        <title>Genetic determinants of endophytism in the Arabidopsis root mycobiome.</title>
        <authorList>
            <person name="Mesny F."/>
            <person name="Miyauchi S."/>
            <person name="Thiergart T."/>
            <person name="Pickel B."/>
            <person name="Atanasova L."/>
            <person name="Karlsson M."/>
            <person name="Huettel B."/>
            <person name="Barry K.W."/>
            <person name="Haridas S."/>
            <person name="Chen C."/>
            <person name="Bauer D."/>
            <person name="Andreopoulos W."/>
            <person name="Pangilinan J."/>
            <person name="LaButti K."/>
            <person name="Riley R."/>
            <person name="Lipzen A."/>
            <person name="Clum A."/>
            <person name="Drula E."/>
            <person name="Henrissat B."/>
            <person name="Kohler A."/>
            <person name="Grigoriev I.V."/>
            <person name="Martin F.M."/>
            <person name="Hacquard S."/>
        </authorList>
    </citation>
    <scope>NUCLEOTIDE SEQUENCE</scope>
    <source>
        <strain evidence="2">MPI-CAGE-AT-0147</strain>
    </source>
</reference>
<name>A0A9P9DE99_9HYPO</name>
<accession>A0A9P9DE99</accession>
<dbReference type="OrthoDB" id="4929295at2759"/>
<sequence length="54" mass="6072">MGDIGEFSESDIDAEDYFNLLLSPARPRRYLEQLGVECDSESGDKDENDENETG</sequence>
<evidence type="ECO:0000313" key="2">
    <source>
        <dbReference type="EMBL" id="KAH7117397.1"/>
    </source>
</evidence>
<feature type="non-terminal residue" evidence="2">
    <location>
        <position position="1"/>
    </location>
</feature>
<feature type="region of interest" description="Disordered" evidence="1">
    <location>
        <begin position="34"/>
        <end position="54"/>
    </location>
</feature>